<evidence type="ECO:0000313" key="2">
    <source>
        <dbReference type="Proteomes" id="UP000186456"/>
    </source>
</evidence>
<dbReference type="Proteomes" id="UP000186456">
    <property type="component" value="Unassembled WGS sequence"/>
</dbReference>
<dbReference type="AlphaFoldDB" id="A0A1H0KQ80"/>
<name>A0A1H0KQ80_MICTS</name>
<reference evidence="1 2" key="1">
    <citation type="submission" date="2016-10" db="EMBL/GenBank/DDBJ databases">
        <authorList>
            <person name="de Groot N.N."/>
        </authorList>
    </citation>
    <scope>NUCLEOTIDE SEQUENCE [LARGE SCALE GENOMIC DNA]</scope>
    <source>
        <strain evidence="1 2">StLB037</strain>
    </source>
</reference>
<protein>
    <submittedName>
        <fullName evidence="1">Transcriptional regulator, predicted component of viral defense system</fullName>
    </submittedName>
</protein>
<accession>A0A1H0KQ80</accession>
<proteinExistence type="predicted"/>
<dbReference type="EMBL" id="FNJN01000001">
    <property type="protein sequence ID" value="SDO58118.1"/>
    <property type="molecule type" value="Genomic_DNA"/>
</dbReference>
<sequence length="317" mass="35225">MLALPPLLSWEDLRAEGLGPVRTNRLIKQGDMVRLRPGVYTRIDPAQPPTAEEWIVLRARALAQTTSEPPLFSHLTAAALHGLPVRAPASTKVHITLPPERPGAQSLVVRHRGEVPDDEQVERHGVRFTSLERTMADVARTASFETAVCALDAAFRPVTAPEPGVNDIAAAGELRARVLEITSRSAHGRARALRALAFADGRAQLPGESISRIRLTELGFTRIDLQVPVAGPSGQNYYVDFGLDDTRAWGEFDGEKKYRDEAMRSGLSLEDVVLREKQREDWIRGTTQRPFARWKWAHLRSAETLAQRLKSFGIRAR</sequence>
<organism evidence="1 2">
    <name type="scientific">Microbacterium testaceum (strain StLB037)</name>
    <dbReference type="NCBI Taxonomy" id="979556"/>
    <lineage>
        <taxon>Bacteria</taxon>
        <taxon>Bacillati</taxon>
        <taxon>Actinomycetota</taxon>
        <taxon>Actinomycetes</taxon>
        <taxon>Micrococcales</taxon>
        <taxon>Microbacteriaceae</taxon>
        <taxon>Microbacterium</taxon>
    </lineage>
</organism>
<gene>
    <name evidence="1" type="ORF">SAMN04487788_0125</name>
</gene>
<evidence type="ECO:0000313" key="1">
    <source>
        <dbReference type="EMBL" id="SDO58118.1"/>
    </source>
</evidence>